<organism evidence="2 3">
    <name type="scientific">Nicotiana attenuata</name>
    <name type="common">Coyote tobacco</name>
    <dbReference type="NCBI Taxonomy" id="49451"/>
    <lineage>
        <taxon>Eukaryota</taxon>
        <taxon>Viridiplantae</taxon>
        <taxon>Streptophyta</taxon>
        <taxon>Embryophyta</taxon>
        <taxon>Tracheophyta</taxon>
        <taxon>Spermatophyta</taxon>
        <taxon>Magnoliopsida</taxon>
        <taxon>eudicotyledons</taxon>
        <taxon>Gunneridae</taxon>
        <taxon>Pentapetalae</taxon>
        <taxon>asterids</taxon>
        <taxon>lamiids</taxon>
        <taxon>Solanales</taxon>
        <taxon>Solanaceae</taxon>
        <taxon>Nicotianoideae</taxon>
        <taxon>Nicotianeae</taxon>
        <taxon>Nicotiana</taxon>
    </lineage>
</organism>
<dbReference type="AlphaFoldDB" id="A0A314LFP9"/>
<keyword evidence="3" id="KW-1185">Reference proteome</keyword>
<comment type="caution">
    <text evidence="2">The sequence shown here is derived from an EMBL/GenBank/DDBJ whole genome shotgun (WGS) entry which is preliminary data.</text>
</comment>
<dbReference type="EMBL" id="MJEQ01000028">
    <property type="protein sequence ID" value="OIT40393.1"/>
    <property type="molecule type" value="Genomic_DNA"/>
</dbReference>
<dbReference type="Gramene" id="OIT40393">
    <property type="protein sequence ID" value="OIT40393"/>
    <property type="gene ID" value="A4A49_33159"/>
</dbReference>
<dbReference type="Proteomes" id="UP000187609">
    <property type="component" value="Unassembled WGS sequence"/>
</dbReference>
<feature type="region of interest" description="Disordered" evidence="1">
    <location>
        <begin position="32"/>
        <end position="69"/>
    </location>
</feature>
<evidence type="ECO:0000313" key="3">
    <source>
        <dbReference type="Proteomes" id="UP000187609"/>
    </source>
</evidence>
<evidence type="ECO:0000313" key="2">
    <source>
        <dbReference type="EMBL" id="OIT40393.1"/>
    </source>
</evidence>
<gene>
    <name evidence="2" type="ORF">A4A49_33159</name>
</gene>
<proteinExistence type="predicted"/>
<protein>
    <submittedName>
        <fullName evidence="2">Uncharacterized protein</fullName>
    </submittedName>
</protein>
<sequence length="125" mass="13656">MDVSPSFLCYGHKHANEARSYWLEWKCGTEASKVSPPASANTHESGLLMKDCPADSNAQGNRHADSNLPSLPLRQQWKSLPGAINQSPVTMQVKDSNIMLKNLSQGSLSPQFCYGATQYLQSSVS</sequence>
<name>A0A314LFP9_NICAT</name>
<accession>A0A314LFP9</accession>
<reference evidence="2" key="1">
    <citation type="submission" date="2016-11" db="EMBL/GenBank/DDBJ databases">
        <title>The genome of Nicotiana attenuata.</title>
        <authorList>
            <person name="Xu S."/>
            <person name="Brockmoeller T."/>
            <person name="Gaquerel E."/>
            <person name="Navarro A."/>
            <person name="Kuhl H."/>
            <person name="Gase K."/>
            <person name="Ling Z."/>
            <person name="Zhou W."/>
            <person name="Kreitzer C."/>
            <person name="Stanke M."/>
            <person name="Tang H."/>
            <person name="Lyons E."/>
            <person name="Pandey P."/>
            <person name="Pandey S.P."/>
            <person name="Timmermann B."/>
            <person name="Baldwin I.T."/>
        </authorList>
    </citation>
    <scope>NUCLEOTIDE SEQUENCE [LARGE SCALE GENOMIC DNA]</scope>
    <source>
        <strain evidence="2">UT</strain>
    </source>
</reference>
<evidence type="ECO:0000256" key="1">
    <source>
        <dbReference type="SAM" id="MobiDB-lite"/>
    </source>
</evidence>